<gene>
    <name evidence="4" type="ORF">PLXY2_LOCUS14278</name>
</gene>
<evidence type="ECO:0000256" key="1">
    <source>
        <dbReference type="ARBA" id="ARBA00001968"/>
    </source>
</evidence>
<name>A0A8S4G834_PLUXY</name>
<dbReference type="GO" id="GO:0046872">
    <property type="term" value="F:metal ion binding"/>
    <property type="evidence" value="ECO:0007669"/>
    <property type="project" value="UniProtKB-KW"/>
</dbReference>
<sequence length="126" mass="14065">MLTPIVDAPVGSPEEHYTKKQWTARNTVERAIGVVKARWRCLLGHRVLYYNPEKAAKIINACVVLHNICNNAHIVNMEEANEELPGALAPADNEVQVELAGGQRNEELQRGEAARAQMVQLLWASR</sequence>
<dbReference type="Proteomes" id="UP000653454">
    <property type="component" value="Unassembled WGS sequence"/>
</dbReference>
<dbReference type="AlphaFoldDB" id="A0A8S4G834"/>
<accession>A0A8S4G834</accession>
<dbReference type="EMBL" id="CAJHNJ030000122">
    <property type="protein sequence ID" value="CAG9136034.1"/>
    <property type="molecule type" value="Genomic_DNA"/>
</dbReference>
<feature type="domain" description="DDE Tnp4" evidence="3">
    <location>
        <begin position="13"/>
        <end position="67"/>
    </location>
</feature>
<dbReference type="InterPro" id="IPR027806">
    <property type="entry name" value="HARBI1_dom"/>
</dbReference>
<evidence type="ECO:0000313" key="4">
    <source>
        <dbReference type="EMBL" id="CAG9136034.1"/>
    </source>
</evidence>
<evidence type="ECO:0000259" key="3">
    <source>
        <dbReference type="Pfam" id="PF13359"/>
    </source>
</evidence>
<keyword evidence="2" id="KW-0479">Metal-binding</keyword>
<comment type="caution">
    <text evidence="4">The sequence shown here is derived from an EMBL/GenBank/DDBJ whole genome shotgun (WGS) entry which is preliminary data.</text>
</comment>
<keyword evidence="5" id="KW-1185">Reference proteome</keyword>
<organism evidence="4 5">
    <name type="scientific">Plutella xylostella</name>
    <name type="common">Diamondback moth</name>
    <name type="synonym">Plutella maculipennis</name>
    <dbReference type="NCBI Taxonomy" id="51655"/>
    <lineage>
        <taxon>Eukaryota</taxon>
        <taxon>Metazoa</taxon>
        <taxon>Ecdysozoa</taxon>
        <taxon>Arthropoda</taxon>
        <taxon>Hexapoda</taxon>
        <taxon>Insecta</taxon>
        <taxon>Pterygota</taxon>
        <taxon>Neoptera</taxon>
        <taxon>Endopterygota</taxon>
        <taxon>Lepidoptera</taxon>
        <taxon>Glossata</taxon>
        <taxon>Ditrysia</taxon>
        <taxon>Yponomeutoidea</taxon>
        <taxon>Plutellidae</taxon>
        <taxon>Plutella</taxon>
    </lineage>
</organism>
<comment type="cofactor">
    <cofactor evidence="1">
        <name>a divalent metal cation</name>
        <dbReference type="ChEBI" id="CHEBI:60240"/>
    </cofactor>
</comment>
<dbReference type="Pfam" id="PF13359">
    <property type="entry name" value="DDE_Tnp_4"/>
    <property type="match status" value="1"/>
</dbReference>
<evidence type="ECO:0000313" key="5">
    <source>
        <dbReference type="Proteomes" id="UP000653454"/>
    </source>
</evidence>
<proteinExistence type="predicted"/>
<reference evidence="4" key="1">
    <citation type="submission" date="2020-11" db="EMBL/GenBank/DDBJ databases">
        <authorList>
            <person name="Whiteford S."/>
        </authorList>
    </citation>
    <scope>NUCLEOTIDE SEQUENCE</scope>
</reference>
<protein>
    <submittedName>
        <fullName evidence="4">(diamondback moth) hypothetical protein</fullName>
    </submittedName>
</protein>
<evidence type="ECO:0000256" key="2">
    <source>
        <dbReference type="ARBA" id="ARBA00022723"/>
    </source>
</evidence>